<name>A0ABN3RIE0_9ACTN</name>
<dbReference type="Proteomes" id="UP001500151">
    <property type="component" value="Unassembled WGS sequence"/>
</dbReference>
<feature type="signal peptide" evidence="1">
    <location>
        <begin position="1"/>
        <end position="24"/>
    </location>
</feature>
<keyword evidence="1" id="KW-0732">Signal</keyword>
<protein>
    <submittedName>
        <fullName evidence="2">Uncharacterized protein</fullName>
    </submittedName>
</protein>
<feature type="chain" id="PRO_5045948487" evidence="1">
    <location>
        <begin position="25"/>
        <end position="55"/>
    </location>
</feature>
<organism evidence="2 3">
    <name type="scientific">Streptomyces vastus</name>
    <dbReference type="NCBI Taxonomy" id="285451"/>
    <lineage>
        <taxon>Bacteria</taxon>
        <taxon>Bacillati</taxon>
        <taxon>Actinomycetota</taxon>
        <taxon>Actinomycetes</taxon>
        <taxon>Kitasatosporales</taxon>
        <taxon>Streptomycetaceae</taxon>
        <taxon>Streptomyces</taxon>
    </lineage>
</organism>
<accession>A0ABN3RIE0</accession>
<sequence>MTRTKKAIAVSVMAAGMLAGTVGAASAQTVVPLERNQTIVPLDRNNTIVPASKSR</sequence>
<dbReference type="RefSeq" id="WP_344394522.1">
    <property type="nucleotide sequence ID" value="NZ_BAAASJ010000099.1"/>
</dbReference>
<evidence type="ECO:0000256" key="1">
    <source>
        <dbReference type="SAM" id="SignalP"/>
    </source>
</evidence>
<dbReference type="EMBL" id="BAAASJ010000099">
    <property type="protein sequence ID" value="GAA2652924.1"/>
    <property type="molecule type" value="Genomic_DNA"/>
</dbReference>
<comment type="caution">
    <text evidence="2">The sequence shown here is derived from an EMBL/GenBank/DDBJ whole genome shotgun (WGS) entry which is preliminary data.</text>
</comment>
<gene>
    <name evidence="2" type="ORF">GCM10010307_64050</name>
</gene>
<evidence type="ECO:0000313" key="2">
    <source>
        <dbReference type="EMBL" id="GAA2652924.1"/>
    </source>
</evidence>
<keyword evidence="3" id="KW-1185">Reference proteome</keyword>
<reference evidence="2 3" key="1">
    <citation type="journal article" date="2019" name="Int. J. Syst. Evol. Microbiol.">
        <title>The Global Catalogue of Microorganisms (GCM) 10K type strain sequencing project: providing services to taxonomists for standard genome sequencing and annotation.</title>
        <authorList>
            <consortium name="The Broad Institute Genomics Platform"/>
            <consortium name="The Broad Institute Genome Sequencing Center for Infectious Disease"/>
            <person name="Wu L."/>
            <person name="Ma J."/>
        </authorList>
    </citation>
    <scope>NUCLEOTIDE SEQUENCE [LARGE SCALE GENOMIC DNA]</scope>
    <source>
        <strain evidence="2 3">JCM 4524</strain>
    </source>
</reference>
<evidence type="ECO:0000313" key="3">
    <source>
        <dbReference type="Proteomes" id="UP001500151"/>
    </source>
</evidence>
<proteinExistence type="predicted"/>